<dbReference type="Ensembl" id="ENSGAGT00000036070.1">
    <property type="protein sequence ID" value="ENSGAGP00000031805.1"/>
    <property type="gene ID" value="ENSGAGG00000022790.1"/>
</dbReference>
<comment type="cofactor">
    <cofactor evidence="1 16">
        <name>Mg(2+)</name>
        <dbReference type="ChEBI" id="CHEBI:18420"/>
    </cofactor>
</comment>
<dbReference type="PANTHER" id="PTHR13697:SF5">
    <property type="entry name" value="ATP-DEPENDENT 6-PHOSPHOFRUCTOKINASE, PLATELET TYPE"/>
    <property type="match status" value="1"/>
</dbReference>
<evidence type="ECO:0000256" key="14">
    <source>
        <dbReference type="ARBA" id="ARBA00023180"/>
    </source>
</evidence>
<evidence type="ECO:0000256" key="8">
    <source>
        <dbReference type="ARBA" id="ARBA00022741"/>
    </source>
</evidence>
<dbReference type="FunFam" id="3.40.50.450:FF:000043">
    <property type="entry name" value="ATP-dependent 6-phosphofructokinase, platelet type"/>
    <property type="match status" value="1"/>
</dbReference>
<dbReference type="GO" id="GO:0016020">
    <property type="term" value="C:membrane"/>
    <property type="evidence" value="ECO:0007669"/>
    <property type="project" value="TreeGrafter"/>
</dbReference>
<feature type="binding site" evidence="16">
    <location>
        <position position="551"/>
    </location>
    <ligand>
        <name>beta-D-fructose 2,6-bisphosphate</name>
        <dbReference type="ChEBI" id="CHEBI:58579"/>
        <note>allosteric activator; ligand shared between dimeric partners</note>
    </ligand>
</feature>
<evidence type="ECO:0000313" key="20">
    <source>
        <dbReference type="Proteomes" id="UP000291020"/>
    </source>
</evidence>
<evidence type="ECO:0000256" key="3">
    <source>
        <dbReference type="ARBA" id="ARBA00022490"/>
    </source>
</evidence>
<comment type="pathway">
    <text evidence="2 16 17">Carbohydrate degradation; glycolysis; D-glyceraldehyde 3-phosphate and glycerone phosphate from D-glucose: step 3/4.</text>
</comment>
<feature type="binding site" description="in other chain" evidence="16">
    <location>
        <begin position="513"/>
        <end position="517"/>
    </location>
    <ligand>
        <name>beta-D-fructose 2,6-bisphosphate</name>
        <dbReference type="ChEBI" id="CHEBI:58579"/>
        <note>allosteric activator; ligand shared between dimeric partners</note>
    </ligand>
</feature>
<evidence type="ECO:0000256" key="9">
    <source>
        <dbReference type="ARBA" id="ARBA00022777"/>
    </source>
</evidence>
<evidence type="ECO:0000256" key="6">
    <source>
        <dbReference type="ARBA" id="ARBA00022679"/>
    </source>
</evidence>
<feature type="domain" description="Phosphofructokinase" evidence="18">
    <location>
        <begin position="21"/>
        <end position="320"/>
    </location>
</feature>
<dbReference type="FunFam" id="3.40.50.460:FF:000003">
    <property type="entry name" value="ATP-dependent 6-phosphofructokinase"/>
    <property type="match status" value="1"/>
</dbReference>
<comment type="caution">
    <text evidence="16">Lacks conserved residue(s) required for the propagation of feature annotation.</text>
</comment>
<dbReference type="GO" id="GO:0016208">
    <property type="term" value="F:AMP binding"/>
    <property type="evidence" value="ECO:0007669"/>
    <property type="project" value="TreeGrafter"/>
</dbReference>
<feature type="binding site" evidence="16">
    <location>
        <position position="642"/>
    </location>
    <ligand>
        <name>beta-D-fructose 2,6-bisphosphate</name>
        <dbReference type="ChEBI" id="CHEBI:58579"/>
        <note>allosteric activator; ligand shared between dimeric partners</note>
    </ligand>
</feature>
<dbReference type="GO" id="GO:0042802">
    <property type="term" value="F:identical protein binding"/>
    <property type="evidence" value="ECO:0007669"/>
    <property type="project" value="TreeGrafter"/>
</dbReference>
<keyword evidence="14" id="KW-0325">Glycoprotein</keyword>
<reference evidence="20" key="1">
    <citation type="journal article" date="2017" name="PLoS ONE">
        <title>The Agassiz's desert tortoise genome provides a resource for the conservation of a threatened species.</title>
        <authorList>
            <person name="Tollis M."/>
            <person name="DeNardo D.F."/>
            <person name="Cornelius J.A."/>
            <person name="Dolby G.A."/>
            <person name="Edwards T."/>
            <person name="Henen B.T."/>
            <person name="Karl A.E."/>
            <person name="Murphy R.W."/>
            <person name="Kusumi K."/>
        </authorList>
    </citation>
    <scope>NUCLEOTIDE SEQUENCE [LARGE SCALE GENOMIC DNA]</scope>
</reference>
<keyword evidence="12" id="KW-0007">Acetylation</keyword>
<evidence type="ECO:0000256" key="5">
    <source>
        <dbReference type="ARBA" id="ARBA00022553"/>
    </source>
</evidence>
<dbReference type="InterPro" id="IPR022953">
    <property type="entry name" value="ATP_PFK"/>
</dbReference>
<dbReference type="NCBIfam" id="TIGR02478">
    <property type="entry name" value="6PF1K_euk"/>
    <property type="match status" value="1"/>
</dbReference>
<dbReference type="NCBIfam" id="NF002872">
    <property type="entry name" value="PRK03202.1"/>
    <property type="match status" value="1"/>
</dbReference>
<keyword evidence="11 16" id="KW-0460">Magnesium</keyword>
<keyword evidence="4 16" id="KW-0021">Allosteric enzyme</keyword>
<dbReference type="PIRSF" id="PIRSF000533">
    <property type="entry name" value="ATP_PFK_euk"/>
    <property type="match status" value="1"/>
</dbReference>
<sequence>MAELPADKKFFENLSGAGKAIGVLTSGGDAQGMNAAVRAVVRMGIYVEAKVYFIYEGYQGMVDGGDNIVEVSWESVSSILQVGGTVIGSARCKEFRTREGRLKAAFNLIQRGITNLCVIGGANLFREEWSGLLEELAQSGKIEEEAVKKYVYLNIVGMVGSIDNDFCGTDMTIGTDSALHRIIEVVDAIMTTAQSHQRTFVLEVMGRHCGYLALVSALACGADWVFIPEYPPEEGWEDQMCVKLSENRARKKRLNIIIVAEGAIDSHNKPITSEKVKDLVVQQLGFDTRVTILGHVQRGGTPSAFDRILASRMGVEAVLALLEATPDTPACVVSLSGNQAVRLPLMECVQMTQEVQKAMDERKFCEAVRLRGRYDTSNHTHLSTNFNVAVLNVGAPAAGMNAAVRSAVRVGITEGHNMFAVIDGFEGFANGQIKEISWGDVGGWTGQGGSLLGTKRTLPAKYLEKIADQMRTNNINALMVIGGFEAYESCLQLAEARARFEEFCIPICVLPATISNNVPGTDLSIGADTALNAIVETCDRIKQSASGTKRRVFIIETMGGYCGYLANMGGLAAGADAAYIFEEKFDIRELQVVVNVVFNWPDSIVVGLFLSCYRNENSNENYTTDFIYQLYSEEGKGVFDCRKNVLGHMQQGGAPSPFDRNFGTKVSAKAVQWISKKLRETYRRGKVFANTEDSVCLLGMRRRNLIFQPVVELKDQADFVHRIPKEQWWLKLRPLMKILAKYKTSYDVSDSGQLEHVARHSPKEAETGAI</sequence>
<feature type="binding site" description="in other chain" evidence="16">
    <location>
        <begin position="295"/>
        <end position="298"/>
    </location>
    <ligand>
        <name>substrate</name>
        <note>ligand shared between dimeric partners</note>
    </ligand>
</feature>
<dbReference type="GO" id="GO:0005945">
    <property type="term" value="C:6-phosphofructokinase complex"/>
    <property type="evidence" value="ECO:0007669"/>
    <property type="project" value="UniProtKB-ARBA"/>
</dbReference>
<comment type="similarity">
    <text evidence="17">Belongs to the phosphofructokinase type A (PFKA) family. ATP-dependent PFK group I subfamily. Eukaryotic two domain clade "E" sub-subfamily.</text>
</comment>
<organism evidence="19 20">
    <name type="scientific">Gopherus agassizii</name>
    <name type="common">Agassiz's desert tortoise</name>
    <dbReference type="NCBI Taxonomy" id="38772"/>
    <lineage>
        <taxon>Eukaryota</taxon>
        <taxon>Metazoa</taxon>
        <taxon>Chordata</taxon>
        <taxon>Craniata</taxon>
        <taxon>Vertebrata</taxon>
        <taxon>Euteleostomi</taxon>
        <taxon>Archelosauria</taxon>
        <taxon>Testudinata</taxon>
        <taxon>Testudines</taxon>
        <taxon>Cryptodira</taxon>
        <taxon>Durocryptodira</taxon>
        <taxon>Testudinoidea</taxon>
        <taxon>Testudinidae</taxon>
        <taxon>Gopherus</taxon>
    </lineage>
</organism>
<proteinExistence type="inferred from homology"/>
<dbReference type="PRINTS" id="PR00476">
    <property type="entry name" value="PHFRCTKINASE"/>
</dbReference>
<feature type="binding site" description="in other chain" evidence="16">
    <location>
        <position position="456"/>
    </location>
    <ligand>
        <name>beta-D-fructose 2,6-bisphosphate</name>
        <dbReference type="ChEBI" id="CHEBI:58579"/>
        <note>allosteric activator; ligand shared between dimeric partners</note>
    </ligand>
</feature>
<dbReference type="GO" id="GO:0003872">
    <property type="term" value="F:6-phosphofructokinase activity"/>
    <property type="evidence" value="ECO:0007669"/>
    <property type="project" value="UniProtKB-UniRule"/>
</dbReference>
<dbReference type="GO" id="GO:0048029">
    <property type="term" value="F:monosaccharide binding"/>
    <property type="evidence" value="ECO:0007669"/>
    <property type="project" value="TreeGrafter"/>
</dbReference>
<dbReference type="Proteomes" id="UP000291020">
    <property type="component" value="Unassembled WGS sequence"/>
</dbReference>
<dbReference type="InterPro" id="IPR041914">
    <property type="entry name" value="PFK_vert-type"/>
</dbReference>
<keyword evidence="3 16" id="KW-0963">Cytoplasm</keyword>
<feature type="binding site" description="in other chain" evidence="16">
    <location>
        <position position="261"/>
    </location>
    <ligand>
        <name>substrate</name>
        <note>ligand shared between dimeric partners</note>
    </ligand>
</feature>
<comment type="subunit">
    <text evidence="16">Homo- and heterotetramers.</text>
</comment>
<protein>
    <recommendedName>
        <fullName evidence="16">ATP-dependent 6-phosphofructokinase</fullName>
        <shortName evidence="16">ATP-PFK</shortName>
        <shortName evidence="16">Phosphofructokinase</shortName>
        <ecNumber evidence="16">2.7.1.11</ecNumber>
    </recommendedName>
    <alternativeName>
        <fullName evidence="16">Phosphohexokinase</fullName>
    </alternativeName>
</protein>
<feature type="binding site" description="in other chain" evidence="16">
    <location>
        <position position="722"/>
    </location>
    <ligand>
        <name>beta-D-fructose 2,6-bisphosphate</name>
        <dbReference type="ChEBI" id="CHEBI:58579"/>
        <note>allosteric activator; ligand shared between dimeric partners</note>
    </ligand>
</feature>
<evidence type="ECO:0000256" key="10">
    <source>
        <dbReference type="ARBA" id="ARBA00022840"/>
    </source>
</evidence>
<keyword evidence="6 16" id="KW-0808">Transferase</keyword>
<evidence type="ECO:0000259" key="18">
    <source>
        <dbReference type="Pfam" id="PF00365"/>
    </source>
</evidence>
<comment type="activity regulation">
    <text evidence="16">Allosterically activated by ADP, AMP, or fructose 2,6-bisphosphate, and allosterically inhibited by ATP or citrate.</text>
</comment>
<evidence type="ECO:0000256" key="7">
    <source>
        <dbReference type="ARBA" id="ARBA00022723"/>
    </source>
</evidence>
<dbReference type="GO" id="GO:0046872">
    <property type="term" value="F:metal ion binding"/>
    <property type="evidence" value="ECO:0007669"/>
    <property type="project" value="UniProtKB-KW"/>
</dbReference>
<keyword evidence="9 16" id="KW-0418">Kinase</keyword>
<keyword evidence="5" id="KW-0597">Phosphoprotein</keyword>
<dbReference type="Gene3D" id="3.40.50.460">
    <property type="entry name" value="Phosphofructokinase domain"/>
    <property type="match status" value="2"/>
</dbReference>
<evidence type="ECO:0000256" key="1">
    <source>
        <dbReference type="ARBA" id="ARBA00001946"/>
    </source>
</evidence>
<dbReference type="PANTHER" id="PTHR13697">
    <property type="entry name" value="PHOSPHOFRUCTOKINASE"/>
    <property type="match status" value="1"/>
</dbReference>
<feature type="binding site" evidence="16">
    <location>
        <begin position="91"/>
        <end position="92"/>
    </location>
    <ligand>
        <name>ATP</name>
        <dbReference type="ChEBI" id="CHEBI:30616"/>
    </ligand>
</feature>
<evidence type="ECO:0000256" key="2">
    <source>
        <dbReference type="ARBA" id="ARBA00004679"/>
    </source>
</evidence>
<keyword evidence="20" id="KW-1185">Reference proteome</keyword>
<feature type="binding site" description="in other chain" evidence="16">
    <location>
        <begin position="558"/>
        <end position="560"/>
    </location>
    <ligand>
        <name>beta-D-fructose 2,6-bisphosphate</name>
        <dbReference type="ChEBI" id="CHEBI:58579"/>
        <note>allosteric activator; ligand shared between dimeric partners</note>
    </ligand>
</feature>
<dbReference type="InterPro" id="IPR015912">
    <property type="entry name" value="Phosphofructokinase_CS"/>
</dbReference>
<dbReference type="GO" id="GO:0070095">
    <property type="term" value="F:fructose-6-phosphate binding"/>
    <property type="evidence" value="ECO:0007669"/>
    <property type="project" value="TreeGrafter"/>
</dbReference>
<feature type="binding site" description="in other chain" evidence="16">
    <location>
        <begin position="205"/>
        <end position="207"/>
    </location>
    <ligand>
        <name>substrate</name>
        <note>ligand shared between dimeric partners</note>
    </ligand>
</feature>
<feature type="region of interest" description="C-terminal regulatory PFK domain 2" evidence="16">
    <location>
        <begin position="387"/>
        <end position="770"/>
    </location>
</feature>
<dbReference type="FunFam" id="3.40.50.450:FF:000064">
    <property type="entry name" value="Phosphofructokinase, platelet b"/>
    <property type="match status" value="1"/>
</dbReference>
<dbReference type="GO" id="GO:0030388">
    <property type="term" value="P:fructose 1,6-bisphosphate metabolic process"/>
    <property type="evidence" value="ECO:0007669"/>
    <property type="project" value="TreeGrafter"/>
</dbReference>
<dbReference type="Gene3D" id="3.40.50.450">
    <property type="match status" value="2"/>
</dbReference>
<comment type="subcellular location">
    <subcellularLocation>
        <location evidence="16">Cytoplasm</location>
    </subcellularLocation>
</comment>
<dbReference type="InterPro" id="IPR009161">
    <property type="entry name" value="6-Pfructokinase_euk"/>
</dbReference>
<evidence type="ECO:0000313" key="19">
    <source>
        <dbReference type="Ensembl" id="ENSGAGP00000031805.1"/>
    </source>
</evidence>
<dbReference type="EC" id="2.7.1.11" evidence="16"/>
<evidence type="ECO:0000256" key="15">
    <source>
        <dbReference type="ARBA" id="ARBA00048070"/>
    </source>
</evidence>
<evidence type="ECO:0000256" key="11">
    <source>
        <dbReference type="ARBA" id="ARBA00022842"/>
    </source>
</evidence>
<dbReference type="PROSITE" id="PS00433">
    <property type="entry name" value="PHOSPHOFRUCTOKINASE"/>
    <property type="match status" value="2"/>
</dbReference>
<feature type="binding site" description="in other chain" evidence="16">
    <location>
        <position position="616"/>
    </location>
    <ligand>
        <name>beta-D-fructose 2,6-bisphosphate</name>
        <dbReference type="ChEBI" id="CHEBI:58579"/>
        <note>allosteric activator; ligand shared between dimeric partners</note>
    </ligand>
</feature>
<comment type="similarity">
    <text evidence="16">Belongs to the phosphofructokinase type A (PFKA) family. ATP-dependent PFK group I subfamily. Eukaryotic two domain clade 'E' sub-subfamily.</text>
</comment>
<dbReference type="FunFam" id="3.40.50.460:FF:000008">
    <property type="entry name" value="ATP-dependent 6-phosphofructokinase"/>
    <property type="match status" value="1"/>
</dbReference>
<dbReference type="GO" id="GO:0005524">
    <property type="term" value="F:ATP binding"/>
    <property type="evidence" value="ECO:0007669"/>
    <property type="project" value="UniProtKB-KW"/>
</dbReference>
<comment type="function">
    <text evidence="16">Catalyzes the phosphorylation of D-fructose 6-phosphate to fructose 1,6-bisphosphate by ATP, the first committing step of glycolysis.</text>
</comment>
<feature type="domain" description="Phosphofructokinase" evidence="18">
    <location>
        <begin position="387"/>
        <end position="674"/>
    </location>
</feature>
<feature type="binding site" evidence="16">
    <location>
        <position position="198"/>
    </location>
    <ligand>
        <name>substrate</name>
        <note>ligand shared between dimeric partners</note>
    </ligand>
</feature>
<name>A0A452IUK9_9SAUR</name>
<keyword evidence="10 16" id="KW-0067">ATP-binding</keyword>
<feature type="binding site" evidence="16">
    <location>
        <position position="289"/>
    </location>
    <ligand>
        <name>substrate</name>
        <note>ligand shared between dimeric partners</note>
    </ligand>
</feature>
<keyword evidence="13 16" id="KW-0324">Glycolysis</keyword>
<evidence type="ECO:0000256" key="13">
    <source>
        <dbReference type="ARBA" id="ARBA00023152"/>
    </source>
</evidence>
<feature type="binding site" evidence="16">
    <location>
        <position position="28"/>
    </location>
    <ligand>
        <name>ATP</name>
        <dbReference type="ChEBI" id="CHEBI:30616"/>
    </ligand>
</feature>
<comment type="catalytic activity">
    <reaction evidence="15 16 17">
        <text>beta-D-fructose 6-phosphate + ATP = beta-D-fructose 1,6-bisphosphate + ADP + H(+)</text>
        <dbReference type="Rhea" id="RHEA:16109"/>
        <dbReference type="ChEBI" id="CHEBI:15378"/>
        <dbReference type="ChEBI" id="CHEBI:30616"/>
        <dbReference type="ChEBI" id="CHEBI:32966"/>
        <dbReference type="ChEBI" id="CHEBI:57634"/>
        <dbReference type="ChEBI" id="CHEBI:456216"/>
        <dbReference type="EC" id="2.7.1.11"/>
    </reaction>
</comment>
<feature type="binding site" description="in other chain" evidence="16">
    <location>
        <begin position="161"/>
        <end position="163"/>
    </location>
    <ligand>
        <name>substrate</name>
        <note>ligand shared between dimeric partners</note>
    </ligand>
</feature>
<evidence type="ECO:0000256" key="16">
    <source>
        <dbReference type="HAMAP-Rule" id="MF_03184"/>
    </source>
</evidence>
<evidence type="ECO:0000256" key="17">
    <source>
        <dbReference type="PIRNR" id="PIRNR000533"/>
    </source>
</evidence>
<reference evidence="19" key="2">
    <citation type="submission" date="2025-08" db="UniProtKB">
        <authorList>
            <consortium name="Ensembl"/>
        </authorList>
    </citation>
    <scope>IDENTIFICATION</scope>
</reference>
<feature type="region of interest" description="N-terminal catalytic PFK domain 1" evidence="16">
    <location>
        <begin position="1"/>
        <end position="385"/>
    </location>
</feature>
<dbReference type="InterPro" id="IPR000023">
    <property type="entry name" value="Phosphofructokinase_dom"/>
</dbReference>
<accession>A0A452IUK9</accession>
<dbReference type="HAMAP" id="MF_03184">
    <property type="entry name" value="Phosphofructokinase_I_E"/>
    <property type="match status" value="1"/>
</dbReference>
<dbReference type="Pfam" id="PF00365">
    <property type="entry name" value="PFK"/>
    <property type="match status" value="2"/>
</dbReference>
<dbReference type="SUPFAM" id="SSF53784">
    <property type="entry name" value="Phosphofructokinase"/>
    <property type="match status" value="2"/>
</dbReference>
<dbReference type="UniPathway" id="UPA00109">
    <property type="reaction ID" value="UER00182"/>
</dbReference>
<keyword evidence="7 16" id="KW-0479">Metal-binding</keyword>
<feature type="binding site" description="in other chain" evidence="16">
    <location>
        <begin position="648"/>
        <end position="651"/>
    </location>
    <ligand>
        <name>beta-D-fructose 2,6-bisphosphate</name>
        <dbReference type="ChEBI" id="CHEBI:58579"/>
        <note>allosteric activator; ligand shared between dimeric partners</note>
    </ligand>
</feature>
<reference evidence="19" key="3">
    <citation type="submission" date="2025-09" db="UniProtKB">
        <authorList>
            <consortium name="Ensembl"/>
        </authorList>
    </citation>
    <scope>IDENTIFICATION</scope>
</reference>
<evidence type="ECO:0000256" key="12">
    <source>
        <dbReference type="ARBA" id="ARBA00022990"/>
    </source>
</evidence>
<dbReference type="GO" id="GO:0061621">
    <property type="term" value="P:canonical glycolysis"/>
    <property type="evidence" value="ECO:0007669"/>
    <property type="project" value="TreeGrafter"/>
</dbReference>
<keyword evidence="8 16" id="KW-0547">Nucleotide-binding</keyword>
<dbReference type="GO" id="GO:0006002">
    <property type="term" value="P:fructose 6-phosphate metabolic process"/>
    <property type="evidence" value="ECO:0007669"/>
    <property type="project" value="InterPro"/>
</dbReference>
<dbReference type="InterPro" id="IPR035966">
    <property type="entry name" value="PKF_sf"/>
</dbReference>
<dbReference type="CDD" id="cd00764">
    <property type="entry name" value="Eukaryotic_PFK"/>
    <property type="match status" value="1"/>
</dbReference>
<feature type="active site" description="Proton acceptor" evidence="16">
    <location>
        <position position="163"/>
    </location>
</feature>
<evidence type="ECO:0000256" key="4">
    <source>
        <dbReference type="ARBA" id="ARBA00022533"/>
    </source>
</evidence>
<dbReference type="AlphaFoldDB" id="A0A452IUK9"/>